<dbReference type="EMBL" id="CADCVK010000068">
    <property type="protein sequence ID" value="CAA9467075.1"/>
    <property type="molecule type" value="Genomic_DNA"/>
</dbReference>
<evidence type="ECO:0000313" key="2">
    <source>
        <dbReference type="EMBL" id="CAA9467075.1"/>
    </source>
</evidence>
<feature type="compositionally biased region" description="Low complexity" evidence="1">
    <location>
        <begin position="22"/>
        <end position="35"/>
    </location>
</feature>
<accession>A0A6J4R8E5</accession>
<reference evidence="2" key="1">
    <citation type="submission" date="2020-02" db="EMBL/GenBank/DDBJ databases">
        <authorList>
            <person name="Meier V. D."/>
        </authorList>
    </citation>
    <scope>NUCLEOTIDE SEQUENCE</scope>
    <source>
        <strain evidence="2">AVDCRST_MAG12</strain>
    </source>
</reference>
<dbReference type="AlphaFoldDB" id="A0A6J4R8E5"/>
<protein>
    <submittedName>
        <fullName evidence="2">Uncharacterized protein</fullName>
    </submittedName>
</protein>
<gene>
    <name evidence="2" type="ORF">AVDCRST_MAG12-411</name>
</gene>
<proteinExistence type="predicted"/>
<evidence type="ECO:0000256" key="1">
    <source>
        <dbReference type="SAM" id="MobiDB-lite"/>
    </source>
</evidence>
<organism evidence="2">
    <name type="scientific">uncultured Rubrobacteraceae bacterium</name>
    <dbReference type="NCBI Taxonomy" id="349277"/>
    <lineage>
        <taxon>Bacteria</taxon>
        <taxon>Bacillati</taxon>
        <taxon>Actinomycetota</taxon>
        <taxon>Rubrobacteria</taxon>
        <taxon>Rubrobacterales</taxon>
        <taxon>Rubrobacteraceae</taxon>
        <taxon>environmental samples</taxon>
    </lineage>
</organism>
<sequence length="78" mass="8141">ASPDRRPGRLALCTGWPPAHGPRPASAPRAAYPAPGRRPEPQGRGLEPASARRDRSRAAGGAPHAGRARVRPPRDGAL</sequence>
<name>A0A6J4R8E5_9ACTN</name>
<feature type="non-terminal residue" evidence="2">
    <location>
        <position position="78"/>
    </location>
</feature>
<feature type="non-terminal residue" evidence="2">
    <location>
        <position position="1"/>
    </location>
</feature>
<feature type="region of interest" description="Disordered" evidence="1">
    <location>
        <begin position="1"/>
        <end position="78"/>
    </location>
</feature>